<feature type="compositionally biased region" description="Low complexity" evidence="1">
    <location>
        <begin position="71"/>
        <end position="83"/>
    </location>
</feature>
<feature type="compositionally biased region" description="Acidic residues" evidence="1">
    <location>
        <begin position="181"/>
        <end position="194"/>
    </location>
</feature>
<dbReference type="AlphaFoldDB" id="A0A5P1EH38"/>
<protein>
    <submittedName>
        <fullName evidence="2">Uncharacterized protein</fullName>
    </submittedName>
</protein>
<sequence length="201" mass="23017">MVKLLQIALKCIYKYADARPTISQVAEMIHSLKEEEDSYDRDRDNKERIHIDERAHQESKPVSRARSNSCSPSPKRGPSGWGRSRSRSRSIDRYGKSTTENRHSPIRGQPSRRSPASYDDGEIRDDQLHRSEIPSDDPAPYVDNERREASPSPISWHQKFQNPRPSNDEPVRPQRSATGGDEAEEGMIMPEEEEGMIHPDE</sequence>
<feature type="compositionally biased region" description="Basic and acidic residues" evidence="1">
    <location>
        <begin position="40"/>
        <end position="61"/>
    </location>
</feature>
<gene>
    <name evidence="2" type="ORF">A4U43_C07F34990</name>
</gene>
<reference evidence="3" key="1">
    <citation type="journal article" date="2017" name="Nat. Commun.">
        <title>The asparagus genome sheds light on the origin and evolution of a young Y chromosome.</title>
        <authorList>
            <person name="Harkess A."/>
            <person name="Zhou J."/>
            <person name="Xu C."/>
            <person name="Bowers J.E."/>
            <person name="Van der Hulst R."/>
            <person name="Ayyampalayam S."/>
            <person name="Mercati F."/>
            <person name="Riccardi P."/>
            <person name="McKain M.R."/>
            <person name="Kakrana A."/>
            <person name="Tang H."/>
            <person name="Ray J."/>
            <person name="Groenendijk J."/>
            <person name="Arikit S."/>
            <person name="Mathioni S.M."/>
            <person name="Nakano M."/>
            <person name="Shan H."/>
            <person name="Telgmann-Rauber A."/>
            <person name="Kanno A."/>
            <person name="Yue Z."/>
            <person name="Chen H."/>
            <person name="Li W."/>
            <person name="Chen Y."/>
            <person name="Xu X."/>
            <person name="Zhang Y."/>
            <person name="Luo S."/>
            <person name="Chen H."/>
            <person name="Gao J."/>
            <person name="Mao Z."/>
            <person name="Pires J.C."/>
            <person name="Luo M."/>
            <person name="Kudrna D."/>
            <person name="Wing R.A."/>
            <person name="Meyers B.C."/>
            <person name="Yi K."/>
            <person name="Kong H."/>
            <person name="Lavrijsen P."/>
            <person name="Sunseri F."/>
            <person name="Falavigna A."/>
            <person name="Ye Y."/>
            <person name="Leebens-Mack J.H."/>
            <person name="Chen G."/>
        </authorList>
    </citation>
    <scope>NUCLEOTIDE SEQUENCE [LARGE SCALE GENOMIC DNA]</scope>
    <source>
        <strain evidence="3">cv. DH0086</strain>
    </source>
</reference>
<dbReference type="EMBL" id="CM007387">
    <property type="protein sequence ID" value="ONK65228.1"/>
    <property type="molecule type" value="Genomic_DNA"/>
</dbReference>
<accession>A0A5P1EH38</accession>
<proteinExistence type="predicted"/>
<name>A0A5P1EH38_ASPOF</name>
<feature type="compositionally biased region" description="Polar residues" evidence="1">
    <location>
        <begin position="152"/>
        <end position="165"/>
    </location>
</feature>
<organism evidence="2 3">
    <name type="scientific">Asparagus officinalis</name>
    <name type="common">Garden asparagus</name>
    <dbReference type="NCBI Taxonomy" id="4686"/>
    <lineage>
        <taxon>Eukaryota</taxon>
        <taxon>Viridiplantae</taxon>
        <taxon>Streptophyta</taxon>
        <taxon>Embryophyta</taxon>
        <taxon>Tracheophyta</taxon>
        <taxon>Spermatophyta</taxon>
        <taxon>Magnoliopsida</taxon>
        <taxon>Liliopsida</taxon>
        <taxon>Asparagales</taxon>
        <taxon>Asparagaceae</taxon>
        <taxon>Asparagoideae</taxon>
        <taxon>Asparagus</taxon>
    </lineage>
</organism>
<evidence type="ECO:0000313" key="3">
    <source>
        <dbReference type="Proteomes" id="UP000243459"/>
    </source>
</evidence>
<keyword evidence="3" id="KW-1185">Reference proteome</keyword>
<evidence type="ECO:0000313" key="2">
    <source>
        <dbReference type="EMBL" id="ONK65228.1"/>
    </source>
</evidence>
<feature type="compositionally biased region" description="Basic and acidic residues" evidence="1">
    <location>
        <begin position="89"/>
        <end position="103"/>
    </location>
</feature>
<feature type="region of interest" description="Disordered" evidence="1">
    <location>
        <begin position="34"/>
        <end position="201"/>
    </location>
</feature>
<dbReference type="Proteomes" id="UP000243459">
    <property type="component" value="Chromosome 7"/>
</dbReference>
<dbReference type="Gramene" id="ONK65228">
    <property type="protein sequence ID" value="ONK65228"/>
    <property type="gene ID" value="A4U43_C07F34990"/>
</dbReference>
<evidence type="ECO:0000256" key="1">
    <source>
        <dbReference type="SAM" id="MobiDB-lite"/>
    </source>
</evidence>
<feature type="compositionally biased region" description="Basic and acidic residues" evidence="1">
    <location>
        <begin position="124"/>
        <end position="133"/>
    </location>
</feature>